<dbReference type="AlphaFoldDB" id="A0A2W5KY24"/>
<dbReference type="Proteomes" id="UP000248597">
    <property type="component" value="Unassembled WGS sequence"/>
</dbReference>
<gene>
    <name evidence="1" type="ORF">DI569_10315</name>
</gene>
<proteinExistence type="predicted"/>
<dbReference type="EMBL" id="QFPJ01000021">
    <property type="protein sequence ID" value="PZQ21931.1"/>
    <property type="molecule type" value="Genomic_DNA"/>
</dbReference>
<protein>
    <submittedName>
        <fullName evidence="1">Uncharacterized protein</fullName>
    </submittedName>
</protein>
<name>A0A2W5KY24_SPHMC</name>
<evidence type="ECO:0000313" key="2">
    <source>
        <dbReference type="Proteomes" id="UP000248597"/>
    </source>
</evidence>
<organism evidence="1 2">
    <name type="scientific">Sphingopyxis macrogoltabida</name>
    <name type="common">Sphingomonas macrogoltabidus</name>
    <dbReference type="NCBI Taxonomy" id="33050"/>
    <lineage>
        <taxon>Bacteria</taxon>
        <taxon>Pseudomonadati</taxon>
        <taxon>Pseudomonadota</taxon>
        <taxon>Alphaproteobacteria</taxon>
        <taxon>Sphingomonadales</taxon>
        <taxon>Sphingomonadaceae</taxon>
        <taxon>Sphingopyxis</taxon>
    </lineage>
</organism>
<evidence type="ECO:0000313" key="1">
    <source>
        <dbReference type="EMBL" id="PZQ21931.1"/>
    </source>
</evidence>
<comment type="caution">
    <text evidence="1">The sequence shown here is derived from an EMBL/GenBank/DDBJ whole genome shotgun (WGS) entry which is preliminary data.</text>
</comment>
<accession>A0A2W5KY24</accession>
<reference evidence="1 2" key="1">
    <citation type="submission" date="2017-08" db="EMBL/GenBank/DDBJ databases">
        <title>Infants hospitalized years apart are colonized by the same room-sourced microbial strains.</title>
        <authorList>
            <person name="Brooks B."/>
            <person name="Olm M.R."/>
            <person name="Firek B.A."/>
            <person name="Baker R."/>
            <person name="Thomas B.C."/>
            <person name="Morowitz M.J."/>
            <person name="Banfield J.F."/>
        </authorList>
    </citation>
    <scope>NUCLEOTIDE SEQUENCE [LARGE SCALE GENOMIC DNA]</scope>
    <source>
        <strain evidence="1">S2_005_003_R2_47</strain>
    </source>
</reference>
<sequence length="61" mass="6671">MRGVKMTGHTLHDATAARFEAEGRRSFECGGIKANPYRAGTMAHDRWAKGFMDALADKDAS</sequence>